<dbReference type="GO" id="GO:0005524">
    <property type="term" value="F:ATP binding"/>
    <property type="evidence" value="ECO:0007669"/>
    <property type="project" value="UniProtKB-KW"/>
</dbReference>
<dbReference type="GO" id="GO:0035556">
    <property type="term" value="P:intracellular signal transduction"/>
    <property type="evidence" value="ECO:0007669"/>
    <property type="project" value="TreeGrafter"/>
</dbReference>
<evidence type="ECO:0000256" key="2">
    <source>
        <dbReference type="ARBA" id="ARBA00022679"/>
    </source>
</evidence>
<dbReference type="Proteomes" id="UP000267606">
    <property type="component" value="Unassembled WGS sequence"/>
</dbReference>
<evidence type="ECO:0000259" key="6">
    <source>
        <dbReference type="PROSITE" id="PS50011"/>
    </source>
</evidence>
<dbReference type="GO" id="GO:0005634">
    <property type="term" value="C:nucleus"/>
    <property type="evidence" value="ECO:0007669"/>
    <property type="project" value="TreeGrafter"/>
</dbReference>
<keyword evidence="5" id="KW-0067">ATP-binding</keyword>
<accession>A0A183HPP9</accession>
<evidence type="ECO:0000313" key="7">
    <source>
        <dbReference type="EMBL" id="VDO60779.1"/>
    </source>
</evidence>
<name>A0A183HPP9_9BILA</name>
<evidence type="ECO:0000256" key="4">
    <source>
        <dbReference type="ARBA" id="ARBA00022777"/>
    </source>
</evidence>
<dbReference type="GO" id="GO:0043065">
    <property type="term" value="P:positive regulation of apoptotic process"/>
    <property type="evidence" value="ECO:0007669"/>
    <property type="project" value="TreeGrafter"/>
</dbReference>
<dbReference type="EMBL" id="UZAJ01011608">
    <property type="protein sequence ID" value="VDO60779.1"/>
    <property type="molecule type" value="Genomic_DNA"/>
</dbReference>
<dbReference type="Gene3D" id="1.10.510.10">
    <property type="entry name" value="Transferase(Phosphotransferase) domain 1"/>
    <property type="match status" value="1"/>
</dbReference>
<keyword evidence="1" id="KW-0723">Serine/threonine-protein kinase</keyword>
<dbReference type="WBParaSite" id="OFLC_0000946001-mRNA-1">
    <property type="protein sequence ID" value="OFLC_0000946001-mRNA-1"/>
    <property type="gene ID" value="OFLC_0000946001"/>
</dbReference>
<protein>
    <submittedName>
        <fullName evidence="9">Protein kinase domain-containing protein</fullName>
    </submittedName>
</protein>
<evidence type="ECO:0000256" key="1">
    <source>
        <dbReference type="ARBA" id="ARBA00022527"/>
    </source>
</evidence>
<dbReference type="SMART" id="SM00220">
    <property type="entry name" value="S_TKc"/>
    <property type="match status" value="1"/>
</dbReference>
<dbReference type="GO" id="GO:0004674">
    <property type="term" value="F:protein serine/threonine kinase activity"/>
    <property type="evidence" value="ECO:0007669"/>
    <property type="project" value="UniProtKB-KW"/>
</dbReference>
<keyword evidence="8" id="KW-1185">Reference proteome</keyword>
<dbReference type="SUPFAM" id="SSF56112">
    <property type="entry name" value="Protein kinase-like (PK-like)"/>
    <property type="match status" value="1"/>
</dbReference>
<gene>
    <name evidence="7" type="ORF">OFLC_LOCUS9459</name>
</gene>
<keyword evidence="2" id="KW-0808">Transferase</keyword>
<keyword evidence="4" id="KW-0418">Kinase</keyword>
<reference evidence="7 8" key="2">
    <citation type="submission" date="2018-11" db="EMBL/GenBank/DDBJ databases">
        <authorList>
            <consortium name="Pathogen Informatics"/>
        </authorList>
    </citation>
    <scope>NUCLEOTIDE SEQUENCE [LARGE SCALE GENOMIC DNA]</scope>
</reference>
<keyword evidence="3" id="KW-0547">Nucleotide-binding</keyword>
<evidence type="ECO:0000256" key="5">
    <source>
        <dbReference type="ARBA" id="ARBA00022840"/>
    </source>
</evidence>
<evidence type="ECO:0000313" key="9">
    <source>
        <dbReference type="WBParaSite" id="OFLC_0000946001-mRNA-1"/>
    </source>
</evidence>
<sequence length="160" mass="18295">SILCFFLCQTNFINFRRLVRGKVIANISGSPEFVSPEIAAGIPVTLASDLWSVGVLTFVLLSGISPFLGDNDTETVRNVMLGNYSLDIEEFGQISNEAKDFVSKLLILDQRGRLNVDEALRHPWLSDEFLENAPITSECLREFKYRHKWLVNFFFFHIFE</sequence>
<dbReference type="PROSITE" id="PS50011">
    <property type="entry name" value="PROTEIN_KINASE_DOM"/>
    <property type="match status" value="1"/>
</dbReference>
<organism evidence="9">
    <name type="scientific">Onchocerca flexuosa</name>
    <dbReference type="NCBI Taxonomy" id="387005"/>
    <lineage>
        <taxon>Eukaryota</taxon>
        <taxon>Metazoa</taxon>
        <taxon>Ecdysozoa</taxon>
        <taxon>Nematoda</taxon>
        <taxon>Chromadorea</taxon>
        <taxon>Rhabditida</taxon>
        <taxon>Spirurina</taxon>
        <taxon>Spiruromorpha</taxon>
        <taxon>Filarioidea</taxon>
        <taxon>Onchocercidae</taxon>
        <taxon>Onchocerca</taxon>
    </lineage>
</organism>
<feature type="domain" description="Protein kinase" evidence="6">
    <location>
        <begin position="1"/>
        <end position="125"/>
    </location>
</feature>
<reference evidence="9" key="1">
    <citation type="submission" date="2016-06" db="UniProtKB">
        <authorList>
            <consortium name="WormBaseParasite"/>
        </authorList>
    </citation>
    <scope>IDENTIFICATION</scope>
</reference>
<dbReference type="InterPro" id="IPR000719">
    <property type="entry name" value="Prot_kinase_dom"/>
</dbReference>
<proteinExistence type="predicted"/>
<dbReference type="InterPro" id="IPR011009">
    <property type="entry name" value="Kinase-like_dom_sf"/>
</dbReference>
<evidence type="ECO:0000313" key="8">
    <source>
        <dbReference type="Proteomes" id="UP000267606"/>
    </source>
</evidence>
<evidence type="ECO:0000256" key="3">
    <source>
        <dbReference type="ARBA" id="ARBA00022741"/>
    </source>
</evidence>
<dbReference type="STRING" id="387005.A0A183HPP9"/>
<dbReference type="AlphaFoldDB" id="A0A183HPP9"/>
<dbReference type="PANTHER" id="PTHR24342">
    <property type="entry name" value="SERINE/THREONINE-PROTEIN KINASE 17"/>
    <property type="match status" value="1"/>
</dbReference>
<dbReference type="PANTHER" id="PTHR24342:SF20">
    <property type="entry name" value="MYOSIN LIGHT CHAIN KINASE, SMOOTH MUSCLE"/>
    <property type="match status" value="1"/>
</dbReference>
<dbReference type="Pfam" id="PF00069">
    <property type="entry name" value="Pkinase"/>
    <property type="match status" value="1"/>
</dbReference>